<dbReference type="InterPro" id="IPR009100">
    <property type="entry name" value="AcylCoA_DH/oxidase_NM_dom_sf"/>
</dbReference>
<evidence type="ECO:0000256" key="2">
    <source>
        <dbReference type="ARBA" id="ARBA00009347"/>
    </source>
</evidence>
<comment type="similarity">
    <text evidence="2">Belongs to the acyl-CoA dehydrogenase family.</text>
</comment>
<dbReference type="PANTHER" id="PTHR43884:SF20">
    <property type="entry name" value="ACYL-COA DEHYDROGENASE FADE28"/>
    <property type="match status" value="1"/>
</dbReference>
<reference evidence="8 9" key="1">
    <citation type="submission" date="2017-09" db="EMBL/GenBank/DDBJ databases">
        <authorList>
            <person name="Ehlers B."/>
            <person name="Leendertz F.H."/>
        </authorList>
    </citation>
    <scope>NUCLEOTIDE SEQUENCE [LARGE SCALE GENOMIC DNA]</scope>
    <source>
        <strain evidence="8 9">DSM 45537</strain>
    </source>
</reference>
<dbReference type="InterPro" id="IPR036250">
    <property type="entry name" value="AcylCo_DH-like_C"/>
</dbReference>
<keyword evidence="9" id="KW-1185">Reference proteome</keyword>
<dbReference type="PANTHER" id="PTHR43884">
    <property type="entry name" value="ACYL-COA DEHYDROGENASE"/>
    <property type="match status" value="1"/>
</dbReference>
<name>A0A285LVR7_9NOCA</name>
<evidence type="ECO:0000256" key="4">
    <source>
        <dbReference type="ARBA" id="ARBA00022827"/>
    </source>
</evidence>
<proteinExistence type="inferred from homology"/>
<evidence type="ECO:0000259" key="7">
    <source>
        <dbReference type="Pfam" id="PF02771"/>
    </source>
</evidence>
<dbReference type="InterPro" id="IPR013786">
    <property type="entry name" value="AcylCoA_DH/ox_N"/>
</dbReference>
<dbReference type="Gene3D" id="1.10.540.10">
    <property type="entry name" value="Acyl-CoA dehydrogenase/oxidase, N-terminal domain"/>
    <property type="match status" value="1"/>
</dbReference>
<protein>
    <recommendedName>
        <fullName evidence="10">Acyl-CoA dehydrogenase</fullName>
    </recommendedName>
</protein>
<dbReference type="OrthoDB" id="8677713at2"/>
<dbReference type="SUPFAM" id="SSF56645">
    <property type="entry name" value="Acyl-CoA dehydrogenase NM domain-like"/>
    <property type="match status" value="1"/>
</dbReference>
<evidence type="ECO:0000313" key="9">
    <source>
        <dbReference type="Proteomes" id="UP000219565"/>
    </source>
</evidence>
<dbReference type="InterPro" id="IPR037069">
    <property type="entry name" value="AcylCoA_DH/ox_N_sf"/>
</dbReference>
<dbReference type="EMBL" id="OBEG01000007">
    <property type="protein sequence ID" value="SNY89029.1"/>
    <property type="molecule type" value="Genomic_DNA"/>
</dbReference>
<evidence type="ECO:0000256" key="5">
    <source>
        <dbReference type="ARBA" id="ARBA00023002"/>
    </source>
</evidence>
<dbReference type="STRING" id="1379680.GCA_001612615_06409"/>
<feature type="domain" description="Acyl-CoA dehydrogenase/oxidase C-terminal" evidence="6">
    <location>
        <begin position="191"/>
        <end position="329"/>
    </location>
</feature>
<dbReference type="Proteomes" id="UP000219565">
    <property type="component" value="Unassembled WGS sequence"/>
</dbReference>
<organism evidence="8 9">
    <name type="scientific">Nocardia amikacinitolerans</name>
    <dbReference type="NCBI Taxonomy" id="756689"/>
    <lineage>
        <taxon>Bacteria</taxon>
        <taxon>Bacillati</taxon>
        <taxon>Actinomycetota</taxon>
        <taxon>Actinomycetes</taxon>
        <taxon>Mycobacteriales</taxon>
        <taxon>Nocardiaceae</taxon>
        <taxon>Nocardia</taxon>
    </lineage>
</organism>
<dbReference type="SUPFAM" id="SSF47203">
    <property type="entry name" value="Acyl-CoA dehydrogenase C-terminal domain-like"/>
    <property type="match status" value="1"/>
</dbReference>
<dbReference type="GO" id="GO:0003995">
    <property type="term" value="F:acyl-CoA dehydrogenase activity"/>
    <property type="evidence" value="ECO:0007669"/>
    <property type="project" value="TreeGrafter"/>
</dbReference>
<dbReference type="InterPro" id="IPR009075">
    <property type="entry name" value="AcylCo_DH/oxidase_C"/>
</dbReference>
<evidence type="ECO:0008006" key="10">
    <source>
        <dbReference type="Google" id="ProtNLM"/>
    </source>
</evidence>
<sequence>MRFALSPEQIDFAASVRKLLDAGRTPTAVRAWASGDSRPGRALIQQLAGSGVLGLAVDEAHGGVGADPIDLVVAFVEIGRSAAPGPLVETAAAIPVLLQSLSDSAAAERWLPGLAEGTALGTVAFATPGTDPVALDADVADVTLLVDGAQVFLAERGESIRSVDPARKLFGVTATELVANDDRVLEAGALAFDTGALAAAAQLLGAGRALLHAATEYAKQRKQFGKPIGEFQAVKQKLADVLIGLDLAEPLLYRAALTMGEPTRGRDVSAAVLACGDAAHTAARAALQVHGAIGYTAEYDLSLWLTKVTALRAAWGTPDLHRARIARALRDEAVRDRAIRGTA</sequence>
<gene>
    <name evidence="8" type="ORF">SAMN04244553_6027</name>
</gene>
<keyword evidence="5" id="KW-0560">Oxidoreductase</keyword>
<accession>A0A285LVR7</accession>
<dbReference type="Gene3D" id="1.20.140.10">
    <property type="entry name" value="Butyryl-CoA Dehydrogenase, subunit A, domain 3"/>
    <property type="match status" value="1"/>
</dbReference>
<evidence type="ECO:0000256" key="1">
    <source>
        <dbReference type="ARBA" id="ARBA00001974"/>
    </source>
</evidence>
<evidence type="ECO:0000256" key="3">
    <source>
        <dbReference type="ARBA" id="ARBA00022630"/>
    </source>
</evidence>
<evidence type="ECO:0000259" key="6">
    <source>
        <dbReference type="Pfam" id="PF00441"/>
    </source>
</evidence>
<dbReference type="Pfam" id="PF00441">
    <property type="entry name" value="Acyl-CoA_dh_1"/>
    <property type="match status" value="1"/>
</dbReference>
<keyword evidence="4" id="KW-0274">FAD</keyword>
<dbReference type="AlphaFoldDB" id="A0A285LVR7"/>
<comment type="cofactor">
    <cofactor evidence="1">
        <name>FAD</name>
        <dbReference type="ChEBI" id="CHEBI:57692"/>
    </cofactor>
</comment>
<dbReference type="GO" id="GO:0050660">
    <property type="term" value="F:flavin adenine dinucleotide binding"/>
    <property type="evidence" value="ECO:0007669"/>
    <property type="project" value="InterPro"/>
</dbReference>
<keyword evidence="3" id="KW-0285">Flavoprotein</keyword>
<feature type="domain" description="Acyl-CoA dehydrogenase/oxidase N-terminal" evidence="7">
    <location>
        <begin position="6"/>
        <end position="117"/>
    </location>
</feature>
<dbReference type="Pfam" id="PF02771">
    <property type="entry name" value="Acyl-CoA_dh_N"/>
    <property type="match status" value="1"/>
</dbReference>
<dbReference type="RefSeq" id="WP_097247803.1">
    <property type="nucleotide sequence ID" value="NZ_OBEG01000007.1"/>
</dbReference>
<evidence type="ECO:0000313" key="8">
    <source>
        <dbReference type="EMBL" id="SNY89029.1"/>
    </source>
</evidence>